<dbReference type="NCBIfam" id="NF006367">
    <property type="entry name" value="PRK08591.1"/>
    <property type="match status" value="1"/>
</dbReference>
<comment type="function">
    <text evidence="1">This protein is a component of the acetyl coenzyme A carboxylase complex; first, biotin carboxylase catalyzes the carboxylation of the carrier protein and then the transcarboxylase transfers the carboxyl group to form malonyl-CoA.</text>
</comment>
<dbReference type="SUPFAM" id="SSF52440">
    <property type="entry name" value="PreATP-grasp domain"/>
    <property type="match status" value="1"/>
</dbReference>
<dbReference type="PROSITE" id="PS50979">
    <property type="entry name" value="BC"/>
    <property type="match status" value="1"/>
</dbReference>
<evidence type="ECO:0000313" key="11">
    <source>
        <dbReference type="Proteomes" id="UP000037425"/>
    </source>
</evidence>
<dbReference type="InterPro" id="IPR051602">
    <property type="entry name" value="ACC_Biotin_Carboxylase"/>
</dbReference>
<dbReference type="PANTHER" id="PTHR48095">
    <property type="entry name" value="PYRUVATE CARBOXYLASE SUBUNIT A"/>
    <property type="match status" value="1"/>
</dbReference>
<dbReference type="InterPro" id="IPR016185">
    <property type="entry name" value="PreATP-grasp_dom_sf"/>
</dbReference>
<feature type="domain" description="Biotin carboxylation" evidence="9">
    <location>
        <begin position="14"/>
        <end position="458"/>
    </location>
</feature>
<sequence>MDASFKAAREVGRPFNSVLIANRGEIAVRIERACKELGLRPILVASEADKAGAATPSEGGSLSIGPSAPARSYLNQAAILLAARVTGAEAIHPGYGFLSENADFAEAVERAGLVFVGPPASSIRTMGDKIAAKRAMMAAGVPCVPGPGEPLPEDVDAVPAIAEAIGYPVIVKAAGGGGGRGMRVVRDSADITDAVAITREEARRAFGRPELYLEKFLEHPRHVEFQILCDNHGNAVWVGHRDCSVQRRHQKVVEEAPAPGIAPELAQRIGERCAEACRQIGYRGVGTFEFLYERGEFYFIEMNTRLQVEHPVTEATAGVDLVHEQLRAAQGEVLDTTRFCGEARGHAFECRINAEDPVTFIAAPGRISYVRFPSGPGIRVDTHVSAGYQVSPYYDSLIAKLIVHAPTRDEAIRRMQVALSEARIEGISTNLPLHERIFADPDFVRGCVDIHHLEKRLREEAGVQA</sequence>
<dbReference type="Proteomes" id="UP000037425">
    <property type="component" value="Unassembled WGS sequence"/>
</dbReference>
<dbReference type="PATRIC" id="fig|106592.7.peg.1149"/>
<dbReference type="AlphaFoldDB" id="A0A0L8BT69"/>
<keyword evidence="4 7" id="KW-0547">Nucleotide-binding</keyword>
<dbReference type="PROSITE" id="PS50975">
    <property type="entry name" value="ATP_GRASP"/>
    <property type="match status" value="1"/>
</dbReference>
<evidence type="ECO:0000256" key="7">
    <source>
        <dbReference type="PROSITE-ProRule" id="PRU00409"/>
    </source>
</evidence>
<dbReference type="InterPro" id="IPR011764">
    <property type="entry name" value="Biotin_carboxylation_dom"/>
</dbReference>
<evidence type="ECO:0000256" key="5">
    <source>
        <dbReference type="ARBA" id="ARBA00022840"/>
    </source>
</evidence>
<dbReference type="PROSITE" id="PS00867">
    <property type="entry name" value="CPSASE_2"/>
    <property type="match status" value="1"/>
</dbReference>
<dbReference type="SMART" id="SM00878">
    <property type="entry name" value="Biotin_carb_C"/>
    <property type="match status" value="1"/>
</dbReference>
<dbReference type="GO" id="GO:0004075">
    <property type="term" value="F:biotin carboxylase activity"/>
    <property type="evidence" value="ECO:0007669"/>
    <property type="project" value="UniProtKB-EC"/>
</dbReference>
<evidence type="ECO:0000256" key="4">
    <source>
        <dbReference type="ARBA" id="ARBA00022741"/>
    </source>
</evidence>
<evidence type="ECO:0000256" key="6">
    <source>
        <dbReference type="ARBA" id="ARBA00048600"/>
    </source>
</evidence>
<dbReference type="RefSeq" id="WP_053249982.1">
    <property type="nucleotide sequence ID" value="NZ_LGAP01000010.1"/>
</dbReference>
<keyword evidence="5 7" id="KW-0067">ATP-binding</keyword>
<evidence type="ECO:0000313" key="10">
    <source>
        <dbReference type="EMBL" id="KOF17704.1"/>
    </source>
</evidence>
<dbReference type="EMBL" id="LGAP01000010">
    <property type="protein sequence ID" value="KOF17704.1"/>
    <property type="molecule type" value="Genomic_DNA"/>
</dbReference>
<gene>
    <name evidence="10" type="ORF">AC244_16915</name>
</gene>
<dbReference type="SUPFAM" id="SSF56059">
    <property type="entry name" value="Glutathione synthetase ATP-binding domain-like"/>
    <property type="match status" value="1"/>
</dbReference>
<comment type="catalytic activity">
    <reaction evidence="6">
        <text>N(6)-biotinyl-L-lysyl-[protein] + hydrogencarbonate + ATP = N(6)-carboxybiotinyl-L-lysyl-[protein] + ADP + phosphate + H(+)</text>
        <dbReference type="Rhea" id="RHEA:13501"/>
        <dbReference type="Rhea" id="RHEA-COMP:10505"/>
        <dbReference type="Rhea" id="RHEA-COMP:10506"/>
        <dbReference type="ChEBI" id="CHEBI:15378"/>
        <dbReference type="ChEBI" id="CHEBI:17544"/>
        <dbReference type="ChEBI" id="CHEBI:30616"/>
        <dbReference type="ChEBI" id="CHEBI:43474"/>
        <dbReference type="ChEBI" id="CHEBI:83144"/>
        <dbReference type="ChEBI" id="CHEBI:83145"/>
        <dbReference type="ChEBI" id="CHEBI:456216"/>
        <dbReference type="EC" id="6.3.4.14"/>
    </reaction>
</comment>
<dbReference type="OrthoDB" id="9763189at2"/>
<evidence type="ECO:0000256" key="1">
    <source>
        <dbReference type="ARBA" id="ARBA00003761"/>
    </source>
</evidence>
<dbReference type="GO" id="GO:0005524">
    <property type="term" value="F:ATP binding"/>
    <property type="evidence" value="ECO:0007669"/>
    <property type="project" value="UniProtKB-UniRule"/>
</dbReference>
<reference evidence="11" key="1">
    <citation type="submission" date="2015-07" db="EMBL/GenBank/DDBJ databases">
        <title>Whole genome sequence of an Ensifer adhaerens strain isolated from a cave pool in the Wind Cave National Park.</title>
        <authorList>
            <person name="Eng W.W.H."/>
            <person name="Gan H.M."/>
            <person name="Barton H.A."/>
            <person name="Savka M.A."/>
        </authorList>
    </citation>
    <scope>NUCLEOTIDE SEQUENCE [LARGE SCALE GENOMIC DNA]</scope>
    <source>
        <strain evidence="11">SD006</strain>
    </source>
</reference>
<dbReference type="EC" id="6.3.4.14" evidence="2"/>
<dbReference type="GO" id="GO:0046872">
    <property type="term" value="F:metal ion binding"/>
    <property type="evidence" value="ECO:0007669"/>
    <property type="project" value="InterPro"/>
</dbReference>
<dbReference type="InterPro" id="IPR011054">
    <property type="entry name" value="Rudment_hybrid_motif"/>
</dbReference>
<dbReference type="InterPro" id="IPR005481">
    <property type="entry name" value="BC-like_N"/>
</dbReference>
<evidence type="ECO:0000256" key="2">
    <source>
        <dbReference type="ARBA" id="ARBA00013263"/>
    </source>
</evidence>
<dbReference type="PANTHER" id="PTHR48095:SF2">
    <property type="entry name" value="BIOTIN CARBOXYLASE, CHLOROPLASTIC"/>
    <property type="match status" value="1"/>
</dbReference>
<evidence type="ECO:0000256" key="3">
    <source>
        <dbReference type="ARBA" id="ARBA00022598"/>
    </source>
</evidence>
<name>A0A0L8BT69_ENSAD</name>
<dbReference type="InterPro" id="IPR005479">
    <property type="entry name" value="CPAse_ATP-bd"/>
</dbReference>
<dbReference type="Pfam" id="PF02785">
    <property type="entry name" value="Biotin_carb_C"/>
    <property type="match status" value="1"/>
</dbReference>
<dbReference type="InterPro" id="IPR011761">
    <property type="entry name" value="ATP-grasp"/>
</dbReference>
<dbReference type="Pfam" id="PF00289">
    <property type="entry name" value="Biotin_carb_N"/>
    <property type="match status" value="1"/>
</dbReference>
<dbReference type="Gene3D" id="3.30.470.20">
    <property type="entry name" value="ATP-grasp fold, B domain"/>
    <property type="match status" value="1"/>
</dbReference>
<feature type="domain" description="ATP-grasp" evidence="8">
    <location>
        <begin position="133"/>
        <end position="330"/>
    </location>
</feature>
<dbReference type="Pfam" id="PF02786">
    <property type="entry name" value="CPSase_L_D2"/>
    <property type="match status" value="1"/>
</dbReference>
<dbReference type="SUPFAM" id="SSF51246">
    <property type="entry name" value="Rudiment single hybrid motif"/>
    <property type="match status" value="1"/>
</dbReference>
<comment type="caution">
    <text evidence="10">The sequence shown here is derived from an EMBL/GenBank/DDBJ whole genome shotgun (WGS) entry which is preliminary data.</text>
</comment>
<dbReference type="InterPro" id="IPR005482">
    <property type="entry name" value="Biotin_COase_C"/>
</dbReference>
<evidence type="ECO:0000259" key="9">
    <source>
        <dbReference type="PROSITE" id="PS50979"/>
    </source>
</evidence>
<keyword evidence="3 10" id="KW-0436">Ligase</keyword>
<organism evidence="10 11">
    <name type="scientific">Ensifer adhaerens</name>
    <name type="common">Sinorhizobium morelense</name>
    <dbReference type="NCBI Taxonomy" id="106592"/>
    <lineage>
        <taxon>Bacteria</taxon>
        <taxon>Pseudomonadati</taxon>
        <taxon>Pseudomonadota</taxon>
        <taxon>Alphaproteobacteria</taxon>
        <taxon>Hyphomicrobiales</taxon>
        <taxon>Rhizobiaceae</taxon>
        <taxon>Sinorhizobium/Ensifer group</taxon>
        <taxon>Ensifer</taxon>
    </lineage>
</organism>
<proteinExistence type="predicted"/>
<accession>A0A0L8BT69</accession>
<protein>
    <recommendedName>
        <fullName evidence="2">biotin carboxylase</fullName>
        <ecNumber evidence="2">6.3.4.14</ecNumber>
    </recommendedName>
</protein>
<dbReference type="PROSITE" id="PS00866">
    <property type="entry name" value="CPSASE_1"/>
    <property type="match status" value="1"/>
</dbReference>
<evidence type="ECO:0000259" key="8">
    <source>
        <dbReference type="PROSITE" id="PS50975"/>
    </source>
</evidence>